<dbReference type="Proteomes" id="UP000276133">
    <property type="component" value="Unassembled WGS sequence"/>
</dbReference>
<feature type="transmembrane region" description="Helical" evidence="1">
    <location>
        <begin position="200"/>
        <end position="224"/>
    </location>
</feature>
<keyword evidence="3" id="KW-1185">Reference proteome</keyword>
<accession>A0A3M7P9X5</accession>
<gene>
    <name evidence="2" type="ORF">BpHYR1_028342</name>
</gene>
<keyword evidence="1" id="KW-0812">Transmembrane</keyword>
<sequence>MENMSHLLNTKINHQIKPNRTQVDEKEGLGKNARIEVNTTAIFLENPFYNKKFPKRRKNCLHKKNAQKLFLNGEVNGTGINLNKVECFLIGYRLSAHKNRSLTQFCTFCEMGSDAQRDRDKARIYRQSNLLSHYNLNPNVEYKAENWPDGIESHVNVEKVSKYEELIYKLGANGVLNIMLVSLIVTSFELSTASRIAYGIYFIVFPYPDIFVIQMAFKLSIFSITNMGKKESPRDMLEEVPRQRANIIF</sequence>
<reference evidence="2 3" key="1">
    <citation type="journal article" date="2018" name="Sci. Rep.">
        <title>Genomic signatures of local adaptation to the degree of environmental predictability in rotifers.</title>
        <authorList>
            <person name="Franch-Gras L."/>
            <person name="Hahn C."/>
            <person name="Garcia-Roger E.M."/>
            <person name="Carmona M.J."/>
            <person name="Serra M."/>
            <person name="Gomez A."/>
        </authorList>
    </citation>
    <scope>NUCLEOTIDE SEQUENCE [LARGE SCALE GENOMIC DNA]</scope>
    <source>
        <strain evidence="2">HYR1</strain>
    </source>
</reference>
<evidence type="ECO:0000313" key="3">
    <source>
        <dbReference type="Proteomes" id="UP000276133"/>
    </source>
</evidence>
<feature type="transmembrane region" description="Helical" evidence="1">
    <location>
        <begin position="166"/>
        <end position="188"/>
    </location>
</feature>
<organism evidence="2 3">
    <name type="scientific">Brachionus plicatilis</name>
    <name type="common">Marine rotifer</name>
    <name type="synonym">Brachionus muelleri</name>
    <dbReference type="NCBI Taxonomy" id="10195"/>
    <lineage>
        <taxon>Eukaryota</taxon>
        <taxon>Metazoa</taxon>
        <taxon>Spiralia</taxon>
        <taxon>Gnathifera</taxon>
        <taxon>Rotifera</taxon>
        <taxon>Eurotatoria</taxon>
        <taxon>Monogononta</taxon>
        <taxon>Pseudotrocha</taxon>
        <taxon>Ploima</taxon>
        <taxon>Brachionidae</taxon>
        <taxon>Brachionus</taxon>
    </lineage>
</organism>
<evidence type="ECO:0000256" key="1">
    <source>
        <dbReference type="SAM" id="Phobius"/>
    </source>
</evidence>
<name>A0A3M7P9X5_BRAPC</name>
<protein>
    <submittedName>
        <fullName evidence="2">Uncharacterized protein</fullName>
    </submittedName>
</protein>
<comment type="caution">
    <text evidence="2">The sequence shown here is derived from an EMBL/GenBank/DDBJ whole genome shotgun (WGS) entry which is preliminary data.</text>
</comment>
<keyword evidence="1" id="KW-0472">Membrane</keyword>
<evidence type="ECO:0000313" key="2">
    <source>
        <dbReference type="EMBL" id="RMZ95789.1"/>
    </source>
</evidence>
<keyword evidence="1" id="KW-1133">Transmembrane helix</keyword>
<dbReference type="EMBL" id="REGN01012339">
    <property type="protein sequence ID" value="RMZ95789.1"/>
    <property type="molecule type" value="Genomic_DNA"/>
</dbReference>
<proteinExistence type="predicted"/>
<dbReference type="AlphaFoldDB" id="A0A3M7P9X5"/>